<dbReference type="InterPro" id="IPR051213">
    <property type="entry name" value="START_lipid_transfer"/>
</dbReference>
<feature type="domain" description="START" evidence="1">
    <location>
        <begin position="11"/>
        <end position="199"/>
    </location>
</feature>
<evidence type="ECO:0000259" key="1">
    <source>
        <dbReference type="PROSITE" id="PS50848"/>
    </source>
</evidence>
<dbReference type="RefSeq" id="WP_277899921.1">
    <property type="nucleotide sequence ID" value="NZ_JAPMUA010000003.1"/>
</dbReference>
<reference evidence="2" key="1">
    <citation type="submission" date="2022-11" db="EMBL/GenBank/DDBJ databases">
        <title>High-quality draft genome sequence of Galbibacter sp. strain CMA-7.</title>
        <authorList>
            <person name="Wei L."/>
            <person name="Dong C."/>
            <person name="Shao Z."/>
        </authorList>
    </citation>
    <scope>NUCLEOTIDE SEQUENCE</scope>
    <source>
        <strain evidence="2">CMA-7</strain>
    </source>
</reference>
<dbReference type="InterPro" id="IPR028347">
    <property type="entry name" value="START_dom_prot"/>
</dbReference>
<dbReference type="EMBL" id="JAPMUA010000003">
    <property type="protein sequence ID" value="MDG3586168.1"/>
    <property type="molecule type" value="Genomic_DNA"/>
</dbReference>
<accession>A0ABT6FSC0</accession>
<sequence>MKFLILFCVYLTTTAPSHSQEWNLKRNTNNIKVYTRELDSTKFNEYKAVLIARTSIKKALETIVDADNLKKWNYKTPQSKLVKKISDSEFVFWMENDLPWPISNRDHVSSINVSQPEANTYKIVIKPADSNYVEKEKNIIRMDNFEGYWLIKEIGKDSVEITQQMYGDPKGTIPSWLVNSILVTFPYHSFENLKEILEN</sequence>
<dbReference type="Pfam" id="PF01852">
    <property type="entry name" value="START"/>
    <property type="match status" value="1"/>
</dbReference>
<organism evidence="2 3">
    <name type="scientific">Galbibacter pacificus</name>
    <dbReference type="NCBI Taxonomy" id="2996052"/>
    <lineage>
        <taxon>Bacteria</taxon>
        <taxon>Pseudomonadati</taxon>
        <taxon>Bacteroidota</taxon>
        <taxon>Flavobacteriia</taxon>
        <taxon>Flavobacteriales</taxon>
        <taxon>Flavobacteriaceae</taxon>
        <taxon>Galbibacter</taxon>
    </lineage>
</organism>
<protein>
    <submittedName>
        <fullName evidence="2">START domain-containing protein</fullName>
    </submittedName>
</protein>
<dbReference type="Proteomes" id="UP001153642">
    <property type="component" value="Unassembled WGS sequence"/>
</dbReference>
<name>A0ABT6FSC0_9FLAO</name>
<dbReference type="PANTHER" id="PTHR19308:SF14">
    <property type="entry name" value="START DOMAIN-CONTAINING PROTEIN"/>
    <property type="match status" value="1"/>
</dbReference>
<evidence type="ECO:0000313" key="2">
    <source>
        <dbReference type="EMBL" id="MDG3586168.1"/>
    </source>
</evidence>
<comment type="caution">
    <text evidence="2">The sequence shown here is derived from an EMBL/GenBank/DDBJ whole genome shotgun (WGS) entry which is preliminary data.</text>
</comment>
<dbReference type="PANTHER" id="PTHR19308">
    <property type="entry name" value="PHOSPHATIDYLCHOLINE TRANSFER PROTEIN"/>
    <property type="match status" value="1"/>
</dbReference>
<dbReference type="InterPro" id="IPR002913">
    <property type="entry name" value="START_lipid-bd_dom"/>
</dbReference>
<evidence type="ECO:0000313" key="3">
    <source>
        <dbReference type="Proteomes" id="UP001153642"/>
    </source>
</evidence>
<dbReference type="PIRSF" id="PIRSF039033">
    <property type="entry name" value="START_dom"/>
    <property type="match status" value="1"/>
</dbReference>
<dbReference type="InterPro" id="IPR023393">
    <property type="entry name" value="START-like_dom_sf"/>
</dbReference>
<proteinExistence type="predicted"/>
<gene>
    <name evidence="2" type="ORF">OSR52_09835</name>
</gene>
<dbReference type="SUPFAM" id="SSF55961">
    <property type="entry name" value="Bet v1-like"/>
    <property type="match status" value="1"/>
</dbReference>
<keyword evidence="3" id="KW-1185">Reference proteome</keyword>
<dbReference type="Gene3D" id="3.30.530.20">
    <property type="match status" value="1"/>
</dbReference>
<dbReference type="PROSITE" id="PS50848">
    <property type="entry name" value="START"/>
    <property type="match status" value="1"/>
</dbReference>